<feature type="modified residue" description="4-aspartylphosphate" evidence="8">
    <location>
        <position position="55"/>
    </location>
</feature>
<evidence type="ECO:0000256" key="6">
    <source>
        <dbReference type="ARBA" id="ARBA00023125"/>
    </source>
</evidence>
<dbReference type="InterPro" id="IPR051552">
    <property type="entry name" value="HptR"/>
</dbReference>
<dbReference type="CDD" id="cd17536">
    <property type="entry name" value="REC_YesN-like"/>
    <property type="match status" value="1"/>
</dbReference>
<accession>A0ABW5PA75</accession>
<dbReference type="InterPro" id="IPR018062">
    <property type="entry name" value="HTH_AraC-typ_CS"/>
</dbReference>
<dbReference type="PRINTS" id="PR00032">
    <property type="entry name" value="HTHARAC"/>
</dbReference>
<gene>
    <name evidence="11" type="ORF">ACFSUF_03135</name>
</gene>
<evidence type="ECO:0000256" key="5">
    <source>
        <dbReference type="ARBA" id="ARBA00023015"/>
    </source>
</evidence>
<sequence length="533" mass="61615">MWKIVIVDDDRQTLHGMKRLIPWEQLDLELVGEAMDGEAGARIITEQEPDIVISDIYMPVKNGLDMIDQLRREQFPGKIVILSGYSDFEYARQALRLGVDDYLSKPITVNTLKDVLGKLIAELEERNMHRVEENELRRKLELYEPFVEQERIRGWVTGMMPVNDIVTVEDDGAYLAMVLEIVRNDRMEGMNTRNWNLFRFAVGNIVKELKQLHGMEGYFVELHGHYMALLLKQPQAFAEERFSTQAEQLARSVIEAAAHYLRIRMQVGIGRIKPMLSCAAESTEEAFQALHDRRTTPDTTVPVFRYNPKGADKDPSVELQSVRFYQEMAEALRGLEASRAEAALVTYCGKIAKYPALSSAMLQQTASELWAIFSYTMYSSGILLEDSFPQEEVHRRIRSISVLEQFKEWAGSQVSEICRRFSRSENLKHKQAVDFMTDYIHEHYAEDIRLAELAEKVFISRNYLSNIFRSSTGETFNDYVTRVRMEKAKCMIMEGKLMIYEIAERVGYKNVPYFTTLFKKHTGRNPSDYVKIP</sequence>
<protein>
    <submittedName>
        <fullName evidence="11">Response regulator</fullName>
    </submittedName>
</protein>
<dbReference type="Proteomes" id="UP001597541">
    <property type="component" value="Unassembled WGS sequence"/>
</dbReference>
<evidence type="ECO:0000259" key="10">
    <source>
        <dbReference type="PROSITE" id="PS50110"/>
    </source>
</evidence>
<evidence type="ECO:0000256" key="8">
    <source>
        <dbReference type="PROSITE-ProRule" id="PRU00169"/>
    </source>
</evidence>
<dbReference type="InterPro" id="IPR041522">
    <property type="entry name" value="CdaR_GGDEF"/>
</dbReference>
<keyword evidence="2" id="KW-0963">Cytoplasm</keyword>
<comment type="caution">
    <text evidence="11">The sequence shown here is derived from an EMBL/GenBank/DDBJ whole genome shotgun (WGS) entry which is preliminary data.</text>
</comment>
<dbReference type="SMART" id="SM00448">
    <property type="entry name" value="REC"/>
    <property type="match status" value="1"/>
</dbReference>
<dbReference type="Gene3D" id="3.40.50.2300">
    <property type="match status" value="1"/>
</dbReference>
<dbReference type="PANTHER" id="PTHR42713">
    <property type="entry name" value="HISTIDINE KINASE-RELATED"/>
    <property type="match status" value="1"/>
</dbReference>
<dbReference type="EMBL" id="JBHUME010000002">
    <property type="protein sequence ID" value="MFD2611413.1"/>
    <property type="molecule type" value="Genomic_DNA"/>
</dbReference>
<dbReference type="SMART" id="SM00342">
    <property type="entry name" value="HTH_ARAC"/>
    <property type="match status" value="1"/>
</dbReference>
<evidence type="ECO:0000256" key="3">
    <source>
        <dbReference type="ARBA" id="ARBA00022553"/>
    </source>
</evidence>
<dbReference type="InterPro" id="IPR011006">
    <property type="entry name" value="CheY-like_superfamily"/>
</dbReference>
<dbReference type="InterPro" id="IPR001789">
    <property type="entry name" value="Sig_transdc_resp-reg_receiver"/>
</dbReference>
<evidence type="ECO:0000313" key="11">
    <source>
        <dbReference type="EMBL" id="MFD2611413.1"/>
    </source>
</evidence>
<keyword evidence="4" id="KW-0902">Two-component regulatory system</keyword>
<dbReference type="InterPro" id="IPR020449">
    <property type="entry name" value="Tscrpt_reg_AraC-type_HTH"/>
</dbReference>
<keyword evidence="6" id="KW-0238">DNA-binding</keyword>
<keyword evidence="5" id="KW-0805">Transcription regulation</keyword>
<reference evidence="12" key="1">
    <citation type="journal article" date="2019" name="Int. J. Syst. Evol. Microbiol.">
        <title>The Global Catalogue of Microorganisms (GCM) 10K type strain sequencing project: providing services to taxonomists for standard genome sequencing and annotation.</title>
        <authorList>
            <consortium name="The Broad Institute Genomics Platform"/>
            <consortium name="The Broad Institute Genome Sequencing Center for Infectious Disease"/>
            <person name="Wu L."/>
            <person name="Ma J."/>
        </authorList>
    </citation>
    <scope>NUCLEOTIDE SEQUENCE [LARGE SCALE GENOMIC DNA]</scope>
    <source>
        <strain evidence="12">KCTC 3950</strain>
    </source>
</reference>
<dbReference type="InterPro" id="IPR018060">
    <property type="entry name" value="HTH_AraC"/>
</dbReference>
<keyword evidence="7" id="KW-0804">Transcription</keyword>
<dbReference type="RefSeq" id="WP_377600000.1">
    <property type="nucleotide sequence ID" value="NZ_JBHUME010000002.1"/>
</dbReference>
<dbReference type="PANTHER" id="PTHR42713:SF3">
    <property type="entry name" value="TRANSCRIPTIONAL REGULATORY PROTEIN HPTR"/>
    <property type="match status" value="1"/>
</dbReference>
<dbReference type="Pfam" id="PF17853">
    <property type="entry name" value="GGDEF_2"/>
    <property type="match status" value="1"/>
</dbReference>
<name>A0ABW5PA75_9BACL</name>
<dbReference type="SUPFAM" id="SSF46689">
    <property type="entry name" value="Homeodomain-like"/>
    <property type="match status" value="2"/>
</dbReference>
<dbReference type="Pfam" id="PF12833">
    <property type="entry name" value="HTH_18"/>
    <property type="match status" value="1"/>
</dbReference>
<evidence type="ECO:0000256" key="4">
    <source>
        <dbReference type="ARBA" id="ARBA00023012"/>
    </source>
</evidence>
<dbReference type="Gene3D" id="1.10.10.60">
    <property type="entry name" value="Homeodomain-like"/>
    <property type="match status" value="2"/>
</dbReference>
<proteinExistence type="predicted"/>
<dbReference type="InterPro" id="IPR009057">
    <property type="entry name" value="Homeodomain-like_sf"/>
</dbReference>
<evidence type="ECO:0000256" key="2">
    <source>
        <dbReference type="ARBA" id="ARBA00022490"/>
    </source>
</evidence>
<dbReference type="SUPFAM" id="SSF52172">
    <property type="entry name" value="CheY-like"/>
    <property type="match status" value="1"/>
</dbReference>
<evidence type="ECO:0000259" key="9">
    <source>
        <dbReference type="PROSITE" id="PS01124"/>
    </source>
</evidence>
<keyword evidence="12" id="KW-1185">Reference proteome</keyword>
<evidence type="ECO:0000256" key="7">
    <source>
        <dbReference type="ARBA" id="ARBA00023163"/>
    </source>
</evidence>
<feature type="domain" description="HTH araC/xylS-type" evidence="9">
    <location>
        <begin position="434"/>
        <end position="532"/>
    </location>
</feature>
<feature type="domain" description="Response regulatory" evidence="10">
    <location>
        <begin position="3"/>
        <end position="120"/>
    </location>
</feature>
<keyword evidence="3 8" id="KW-0597">Phosphoprotein</keyword>
<evidence type="ECO:0000256" key="1">
    <source>
        <dbReference type="ARBA" id="ARBA00004496"/>
    </source>
</evidence>
<dbReference type="PROSITE" id="PS00041">
    <property type="entry name" value="HTH_ARAC_FAMILY_1"/>
    <property type="match status" value="1"/>
</dbReference>
<dbReference type="PROSITE" id="PS01124">
    <property type="entry name" value="HTH_ARAC_FAMILY_2"/>
    <property type="match status" value="1"/>
</dbReference>
<dbReference type="Pfam" id="PF00072">
    <property type="entry name" value="Response_reg"/>
    <property type="match status" value="1"/>
</dbReference>
<dbReference type="PROSITE" id="PS50110">
    <property type="entry name" value="RESPONSE_REGULATORY"/>
    <property type="match status" value="1"/>
</dbReference>
<evidence type="ECO:0000313" key="12">
    <source>
        <dbReference type="Proteomes" id="UP001597541"/>
    </source>
</evidence>
<comment type="subcellular location">
    <subcellularLocation>
        <location evidence="1">Cytoplasm</location>
    </subcellularLocation>
</comment>
<organism evidence="11 12">
    <name type="scientific">Paenibacillus gansuensis</name>
    <dbReference type="NCBI Taxonomy" id="306542"/>
    <lineage>
        <taxon>Bacteria</taxon>
        <taxon>Bacillati</taxon>
        <taxon>Bacillota</taxon>
        <taxon>Bacilli</taxon>
        <taxon>Bacillales</taxon>
        <taxon>Paenibacillaceae</taxon>
        <taxon>Paenibacillus</taxon>
    </lineage>
</organism>